<keyword evidence="5 8" id="KW-0812">Transmembrane</keyword>
<evidence type="ECO:0000256" key="8">
    <source>
        <dbReference type="SAM" id="Phobius"/>
    </source>
</evidence>
<feature type="transmembrane region" description="Helical" evidence="8">
    <location>
        <begin position="280"/>
        <end position="298"/>
    </location>
</feature>
<dbReference type="GO" id="GO:0009103">
    <property type="term" value="P:lipopolysaccharide biosynthetic process"/>
    <property type="evidence" value="ECO:0007669"/>
    <property type="project" value="UniProtKB-ARBA"/>
</dbReference>
<dbReference type="PANTHER" id="PTHR33908:SF11">
    <property type="entry name" value="MEMBRANE PROTEIN"/>
    <property type="match status" value="1"/>
</dbReference>
<evidence type="ECO:0000313" key="11">
    <source>
        <dbReference type="Proteomes" id="UP000320772"/>
    </source>
</evidence>
<dbReference type="Proteomes" id="UP000320772">
    <property type="component" value="Unassembled WGS sequence"/>
</dbReference>
<evidence type="ECO:0000256" key="1">
    <source>
        <dbReference type="ARBA" id="ARBA00004651"/>
    </source>
</evidence>
<dbReference type="PANTHER" id="PTHR33908">
    <property type="entry name" value="MANNOSYLTRANSFERASE YKCB-RELATED"/>
    <property type="match status" value="1"/>
</dbReference>
<feature type="transmembrane region" description="Helical" evidence="8">
    <location>
        <begin position="108"/>
        <end position="127"/>
    </location>
</feature>
<name>A0A4Y3M3G4_9PROT</name>
<feature type="domain" description="Glycosyltransferase RgtA/B/C/D-like" evidence="9">
    <location>
        <begin position="54"/>
        <end position="220"/>
    </location>
</feature>
<protein>
    <submittedName>
        <fullName evidence="10">Glycosyl transferase</fullName>
    </submittedName>
</protein>
<feature type="transmembrane region" description="Helical" evidence="8">
    <location>
        <begin position="77"/>
        <end position="96"/>
    </location>
</feature>
<evidence type="ECO:0000256" key="2">
    <source>
        <dbReference type="ARBA" id="ARBA00022475"/>
    </source>
</evidence>
<dbReference type="InterPro" id="IPR050297">
    <property type="entry name" value="LipidA_mod_glycosyltrf_83"/>
</dbReference>
<organism evidence="10 11">
    <name type="scientific">Gluconobacter roseus NBRC 3990</name>
    <dbReference type="NCBI Taxonomy" id="1307950"/>
    <lineage>
        <taxon>Bacteria</taxon>
        <taxon>Pseudomonadati</taxon>
        <taxon>Pseudomonadota</taxon>
        <taxon>Alphaproteobacteria</taxon>
        <taxon>Acetobacterales</taxon>
        <taxon>Acetobacteraceae</taxon>
        <taxon>Gluconobacter</taxon>
    </lineage>
</organism>
<comment type="subcellular location">
    <subcellularLocation>
        <location evidence="1">Cell membrane</location>
        <topology evidence="1">Multi-pass membrane protein</topology>
    </subcellularLocation>
</comment>
<feature type="transmembrane region" description="Helical" evidence="8">
    <location>
        <begin position="328"/>
        <end position="350"/>
    </location>
</feature>
<accession>A0A4Y3M3G4</accession>
<reference evidence="10 11" key="1">
    <citation type="submission" date="2019-06" db="EMBL/GenBank/DDBJ databases">
        <title>Whole genome shotgun sequence of Gluconobacter roseus NBRC 3990.</title>
        <authorList>
            <person name="Hosoyama A."/>
            <person name="Uohara A."/>
            <person name="Ohji S."/>
            <person name="Ichikawa N."/>
        </authorList>
    </citation>
    <scope>NUCLEOTIDE SEQUENCE [LARGE SCALE GENOMIC DNA]</scope>
    <source>
        <strain evidence="10 11">NBRC 3990</strain>
    </source>
</reference>
<evidence type="ECO:0000313" key="10">
    <source>
        <dbReference type="EMBL" id="GEB03822.1"/>
    </source>
</evidence>
<evidence type="ECO:0000259" key="9">
    <source>
        <dbReference type="Pfam" id="PF13231"/>
    </source>
</evidence>
<evidence type="ECO:0000256" key="7">
    <source>
        <dbReference type="ARBA" id="ARBA00023136"/>
    </source>
</evidence>
<keyword evidence="6 8" id="KW-1133">Transmembrane helix</keyword>
<dbReference type="Pfam" id="PF13231">
    <property type="entry name" value="PMT_2"/>
    <property type="match status" value="1"/>
</dbReference>
<evidence type="ECO:0000256" key="6">
    <source>
        <dbReference type="ARBA" id="ARBA00022989"/>
    </source>
</evidence>
<keyword evidence="11" id="KW-1185">Reference proteome</keyword>
<keyword evidence="7 8" id="KW-0472">Membrane</keyword>
<evidence type="ECO:0000256" key="3">
    <source>
        <dbReference type="ARBA" id="ARBA00022676"/>
    </source>
</evidence>
<comment type="caution">
    <text evidence="10">The sequence shown here is derived from an EMBL/GenBank/DDBJ whole genome shotgun (WGS) entry which is preliminary data.</text>
</comment>
<evidence type="ECO:0000256" key="4">
    <source>
        <dbReference type="ARBA" id="ARBA00022679"/>
    </source>
</evidence>
<dbReference type="InterPro" id="IPR038731">
    <property type="entry name" value="RgtA/B/C-like"/>
</dbReference>
<keyword evidence="3" id="KW-0328">Glycosyltransferase</keyword>
<dbReference type="AlphaFoldDB" id="A0A4Y3M3G4"/>
<keyword evidence="2" id="KW-1003">Cell membrane</keyword>
<dbReference type="GO" id="GO:0016763">
    <property type="term" value="F:pentosyltransferase activity"/>
    <property type="evidence" value="ECO:0007669"/>
    <property type="project" value="TreeGrafter"/>
</dbReference>
<dbReference type="EMBL" id="BJLY01000002">
    <property type="protein sequence ID" value="GEB03822.1"/>
    <property type="molecule type" value="Genomic_DNA"/>
</dbReference>
<dbReference type="STRING" id="586239.AD943_09295"/>
<gene>
    <name evidence="10" type="ORF">GRO01_13980</name>
</gene>
<proteinExistence type="predicted"/>
<sequence length="469" mass="51588">MVSEVETTRQIRLFWGLLGVLTVIRLALAASVPLTPDEAYYWVWSRNLQPGYLDHPFMVALWIHVGTWFAGNTPLGVRLLGPLSVLPGSWALYHAARRMLPTHPWPQSGFKAALVLNATLMLGLGSATMTPDTPLLFFITLFLYTLSRAIDPNLTSREALPWWIGTGVLLGLAFDSKYTAVLIGLGLGGAVLTTRSLRRQSGPWIAVPALVVAMSPVILWNASHHWASFMRQGGRAGDWHPARAVQFMGELLGGQIGLATPFIFVLFGAGIWGCLKRNRLLVWLALVPAVVFVTHAFGDRVQPNWPAVIYPVLALAALEANWRVRWPVVSGVVLTFIVCIQAVFSPLHLIPHRDPVLRLTGGWDDFSRQLALRARAEGATALAAEDYGLAARLSFTQDILPVLGTDPRWHLFHLPAAVSVKAVKIEEQRHGLQPEKTTMLCREVRGQAIRCYTVSPPDFVSGVPLPGRS</sequence>
<feature type="transmembrane region" description="Helical" evidence="8">
    <location>
        <begin position="256"/>
        <end position="275"/>
    </location>
</feature>
<dbReference type="GO" id="GO:0005886">
    <property type="term" value="C:plasma membrane"/>
    <property type="evidence" value="ECO:0007669"/>
    <property type="project" value="UniProtKB-SubCell"/>
</dbReference>
<keyword evidence="4 10" id="KW-0808">Transferase</keyword>
<feature type="transmembrane region" description="Helical" evidence="8">
    <location>
        <begin position="204"/>
        <end position="222"/>
    </location>
</feature>
<evidence type="ECO:0000256" key="5">
    <source>
        <dbReference type="ARBA" id="ARBA00022692"/>
    </source>
</evidence>
<feature type="transmembrane region" description="Helical" evidence="8">
    <location>
        <begin position="162"/>
        <end position="192"/>
    </location>
</feature>